<dbReference type="AlphaFoldDB" id="A0A8S4MVP8"/>
<evidence type="ECO:0000313" key="3">
    <source>
        <dbReference type="EMBL" id="CAH1772471.1"/>
    </source>
</evidence>
<keyword evidence="1" id="KW-0175">Coiled coil</keyword>
<dbReference type="PANTHER" id="PTHR24024:SF18">
    <property type="entry name" value="SHORT-CHAIN COLLAGEN C4-LIKE"/>
    <property type="match status" value="1"/>
</dbReference>
<dbReference type="GO" id="GO:0005615">
    <property type="term" value="C:extracellular space"/>
    <property type="evidence" value="ECO:0007669"/>
    <property type="project" value="TreeGrafter"/>
</dbReference>
<dbReference type="EMBL" id="CAIIXF020000001">
    <property type="protein sequence ID" value="CAH1772471.1"/>
    <property type="molecule type" value="Genomic_DNA"/>
</dbReference>
<dbReference type="InterPro" id="IPR051077">
    <property type="entry name" value="Ca-dependent_lectin"/>
</dbReference>
<sequence length="375" mass="41249">MKMENKDRMCMLSIVMVFTICLAVASLACSITFYNELLKVKDELLNVQVKVQTGEDEIAELKTRIETLEDQQWRYADERKEKQDDLINLDRGKRQAAGTSASCSIYGRDGRDGMPGQQGPPGPHGPPGPPGPAGRDGSRGKNGRDGISAQGLSVEDISYLIGLHQKEQCSSNSSSSGTSSSGNHTGGAMYVRWGRTVCPNNVEQVYSGIMGKTWFDQTGGGANYLCLPRDPEWGKTMSGIQSSAHIHGVEYHLQANNPFLTDNFPDPTEPASWLHDREAVCAVCRVPQRVSQVMIPAYKSCPDTWTKEYNGYIMTEHITNQKAEFICVDEAPEADIARRNKDGGRLYVTESKCGWSLPCPNYQSGFELTCAVCSK</sequence>
<dbReference type="Proteomes" id="UP000749559">
    <property type="component" value="Unassembled WGS sequence"/>
</dbReference>
<dbReference type="PROSITE" id="PS51257">
    <property type="entry name" value="PROKAR_LIPOPROTEIN"/>
    <property type="match status" value="1"/>
</dbReference>
<name>A0A8S4MVP8_OWEFU</name>
<organism evidence="3 4">
    <name type="scientific">Owenia fusiformis</name>
    <name type="common">Polychaete worm</name>
    <dbReference type="NCBI Taxonomy" id="6347"/>
    <lineage>
        <taxon>Eukaryota</taxon>
        <taxon>Metazoa</taxon>
        <taxon>Spiralia</taxon>
        <taxon>Lophotrochozoa</taxon>
        <taxon>Annelida</taxon>
        <taxon>Polychaeta</taxon>
        <taxon>Sedentaria</taxon>
        <taxon>Canalipalpata</taxon>
        <taxon>Sabellida</taxon>
        <taxon>Oweniida</taxon>
        <taxon>Oweniidae</taxon>
        <taxon>Owenia</taxon>
    </lineage>
</organism>
<evidence type="ECO:0000256" key="1">
    <source>
        <dbReference type="SAM" id="Coils"/>
    </source>
</evidence>
<proteinExistence type="predicted"/>
<protein>
    <submittedName>
        <fullName evidence="3">Uncharacterized protein</fullName>
    </submittedName>
</protein>
<dbReference type="Pfam" id="PF01391">
    <property type="entry name" value="Collagen"/>
    <property type="match status" value="1"/>
</dbReference>
<accession>A0A8S4MVP8</accession>
<comment type="caution">
    <text evidence="3">The sequence shown here is derived from an EMBL/GenBank/DDBJ whole genome shotgun (WGS) entry which is preliminary data.</text>
</comment>
<evidence type="ECO:0000256" key="2">
    <source>
        <dbReference type="SAM" id="MobiDB-lite"/>
    </source>
</evidence>
<dbReference type="PANTHER" id="PTHR24024">
    <property type="entry name" value="PULMONARY SURFACTANT-ASSOCIATED PROTEIN A"/>
    <property type="match status" value="1"/>
</dbReference>
<keyword evidence="4" id="KW-1185">Reference proteome</keyword>
<dbReference type="OrthoDB" id="6086925at2759"/>
<evidence type="ECO:0000313" key="4">
    <source>
        <dbReference type="Proteomes" id="UP000749559"/>
    </source>
</evidence>
<feature type="compositionally biased region" description="Pro residues" evidence="2">
    <location>
        <begin position="118"/>
        <end position="132"/>
    </location>
</feature>
<reference evidence="3" key="1">
    <citation type="submission" date="2022-03" db="EMBL/GenBank/DDBJ databases">
        <authorList>
            <person name="Martin C."/>
        </authorList>
    </citation>
    <scope>NUCLEOTIDE SEQUENCE</scope>
</reference>
<gene>
    <name evidence="3" type="ORF">OFUS_LOCUS235</name>
</gene>
<dbReference type="InterPro" id="IPR008160">
    <property type="entry name" value="Collagen"/>
</dbReference>
<feature type="region of interest" description="Disordered" evidence="2">
    <location>
        <begin position="98"/>
        <end position="148"/>
    </location>
</feature>
<feature type="coiled-coil region" evidence="1">
    <location>
        <begin position="51"/>
        <end position="78"/>
    </location>
</feature>